<proteinExistence type="predicted"/>
<sequence length="140" mass="15342">MSPQLQDARTAWRTSANDVDTHACANDLDEVTIHVDVHPEPQSARSDADYATQISDDPYNPFKSGVRLPFDGSRGGAKLISTELGISRVSWSNGVHSVLLEINSDPEVPGLPSRHPFDTLNRLIDQIVEHADSLIASGRW</sequence>
<keyword evidence="2" id="KW-1185">Reference proteome</keyword>
<reference evidence="1 2" key="1">
    <citation type="submission" date="2018-06" db="EMBL/GenBank/DDBJ databases">
        <title>Genomic Encyclopedia of Type Strains, Phase IV (KMG-IV): sequencing the most valuable type-strain genomes for metagenomic binning, comparative biology and taxonomic classification.</title>
        <authorList>
            <person name="Goeker M."/>
        </authorList>
    </citation>
    <scope>NUCLEOTIDE SEQUENCE [LARGE SCALE GENOMIC DNA]</scope>
    <source>
        <strain evidence="1 2">DSM 44599</strain>
    </source>
</reference>
<name>A0A366CTB1_9NOCA</name>
<evidence type="ECO:0000313" key="2">
    <source>
        <dbReference type="Proteomes" id="UP000252586"/>
    </source>
</evidence>
<dbReference type="AlphaFoldDB" id="A0A366CTB1"/>
<comment type="caution">
    <text evidence="1">The sequence shown here is derived from an EMBL/GenBank/DDBJ whole genome shotgun (WGS) entry which is preliminary data.</text>
</comment>
<dbReference type="EMBL" id="QNRE01000038">
    <property type="protein sequence ID" value="RBO79530.1"/>
    <property type="molecule type" value="Genomic_DNA"/>
</dbReference>
<accession>A0A366CTB1</accession>
<protein>
    <submittedName>
        <fullName evidence="1">Uncharacterized protein</fullName>
    </submittedName>
</protein>
<dbReference type="Proteomes" id="UP000252586">
    <property type="component" value="Unassembled WGS sequence"/>
</dbReference>
<gene>
    <name evidence="1" type="ORF">DFR74_1384</name>
</gene>
<organism evidence="1 2">
    <name type="scientific">Nocardia puris</name>
    <dbReference type="NCBI Taxonomy" id="208602"/>
    <lineage>
        <taxon>Bacteria</taxon>
        <taxon>Bacillati</taxon>
        <taxon>Actinomycetota</taxon>
        <taxon>Actinomycetes</taxon>
        <taxon>Mycobacteriales</taxon>
        <taxon>Nocardiaceae</taxon>
        <taxon>Nocardia</taxon>
    </lineage>
</organism>
<evidence type="ECO:0000313" key="1">
    <source>
        <dbReference type="EMBL" id="RBO79530.1"/>
    </source>
</evidence>